<comment type="caution">
    <text evidence="10">The sequence shown here is derived from an EMBL/GenBank/DDBJ whole genome shotgun (WGS) entry which is preliminary data.</text>
</comment>
<proteinExistence type="inferred from homology"/>
<comment type="function">
    <text evidence="2">Exopeptidase that catalyzes the hydrolytic cleavage of multi-L-arginyl-poly-L-aspartic acid (cyanophycin; a water-insoluble reserve polymer) into aspartate-arginine dipeptides.</text>
</comment>
<dbReference type="PIRSF" id="PIRSF032067">
    <property type="entry name" value="Cyanophycinase"/>
    <property type="match status" value="1"/>
</dbReference>
<evidence type="ECO:0000313" key="11">
    <source>
        <dbReference type="Proteomes" id="UP000625551"/>
    </source>
</evidence>
<dbReference type="EMBL" id="JACXAJ010000004">
    <property type="protein sequence ID" value="MBD1397765.1"/>
    <property type="molecule type" value="Genomic_DNA"/>
</dbReference>
<evidence type="ECO:0000256" key="9">
    <source>
        <dbReference type="SAM" id="MobiDB-lite"/>
    </source>
</evidence>
<evidence type="ECO:0000256" key="5">
    <source>
        <dbReference type="ARBA" id="ARBA00015719"/>
    </source>
</evidence>
<sequence>MKTVSDKHAHHKRPAVPKGKVLAIGGKESKTTEEETEVQEQNVNFIAEEIQKRFVEELKGENPLIAVIPTASNDPVGAAKDYEKLFAKLGVKNIEVINIKSRTEASDPAYLKILEKAAGVMFTGGDQLRLTAILGGTPLVQLLKERYTYEEFIIAGTSAGASALSTPMIYEGETQGGMLKGDVRITTGLEFVKDVAIDTHFIARGRIVRMAQAISTNPGCIGIGIEEDTAILVSKGKMVEVIGSGLVTVVDGTGITKSTIHQIKTGEAFTVCDLRVDLLSDKETFELPTYDQLHI</sequence>
<dbReference type="GO" id="GO:0004180">
    <property type="term" value="F:carboxypeptidase activity"/>
    <property type="evidence" value="ECO:0007669"/>
    <property type="project" value="UniProtKB-KW"/>
</dbReference>
<evidence type="ECO:0000256" key="1">
    <source>
        <dbReference type="ARBA" id="ARBA00001092"/>
    </source>
</evidence>
<dbReference type="NCBIfam" id="TIGR02069">
    <property type="entry name" value="cyanophycinase"/>
    <property type="match status" value="1"/>
</dbReference>
<dbReference type="RefSeq" id="WP_191183911.1">
    <property type="nucleotide sequence ID" value="NZ_JACXAJ010000004.1"/>
</dbReference>
<evidence type="ECO:0000313" key="10">
    <source>
        <dbReference type="EMBL" id="MBD1397765.1"/>
    </source>
</evidence>
<comment type="similarity">
    <text evidence="3">Belongs to the peptidase S51 family.</text>
</comment>
<dbReference type="Proteomes" id="UP000625551">
    <property type="component" value="Unassembled WGS sequence"/>
</dbReference>
<evidence type="ECO:0000256" key="4">
    <source>
        <dbReference type="ARBA" id="ARBA00013115"/>
    </source>
</evidence>
<dbReference type="InterPro" id="IPR029062">
    <property type="entry name" value="Class_I_gatase-like"/>
</dbReference>
<keyword evidence="7 10" id="KW-0378">Hydrolase</keyword>
<dbReference type="EC" id="3.4.15.6" evidence="4"/>
<organism evidence="10 11">
    <name type="scientific">Pontibacter aquaedesilientis</name>
    <dbReference type="NCBI Taxonomy" id="2766980"/>
    <lineage>
        <taxon>Bacteria</taxon>
        <taxon>Pseudomonadati</taxon>
        <taxon>Bacteroidota</taxon>
        <taxon>Cytophagia</taxon>
        <taxon>Cytophagales</taxon>
        <taxon>Hymenobacteraceae</taxon>
        <taxon>Pontibacter</taxon>
    </lineage>
</organism>
<gene>
    <name evidence="10" type="ORF">H9Q13_11370</name>
</gene>
<reference evidence="10 11" key="1">
    <citation type="submission" date="2020-09" db="EMBL/GenBank/DDBJ databases">
        <title>Genome sequencing and assembly of Pontibacter sp.</title>
        <authorList>
            <person name="Chhetri G."/>
        </authorList>
    </citation>
    <scope>NUCLEOTIDE SEQUENCE [LARGE SCALE GENOMIC DNA]</scope>
    <source>
        <strain evidence="10 11">JH31</strain>
    </source>
</reference>
<dbReference type="GO" id="GO:0008241">
    <property type="term" value="F:peptidyl-dipeptidase activity"/>
    <property type="evidence" value="ECO:0007669"/>
    <property type="project" value="UniProtKB-EC"/>
</dbReference>
<keyword evidence="11" id="KW-1185">Reference proteome</keyword>
<dbReference type="InterPro" id="IPR005320">
    <property type="entry name" value="Peptidase_S51"/>
</dbReference>
<keyword evidence="8" id="KW-0720">Serine protease</keyword>
<dbReference type="Pfam" id="PF03575">
    <property type="entry name" value="Peptidase_S51"/>
    <property type="match status" value="1"/>
</dbReference>
<name>A0ABR7XHK4_9BACT</name>
<dbReference type="CDD" id="cd03145">
    <property type="entry name" value="GAT1_cyanophycinase"/>
    <property type="match status" value="1"/>
</dbReference>
<keyword evidence="10" id="KW-0121">Carboxypeptidase</keyword>
<evidence type="ECO:0000256" key="7">
    <source>
        <dbReference type="ARBA" id="ARBA00022801"/>
    </source>
</evidence>
<protein>
    <recommendedName>
        <fullName evidence="5">Cyanophycinase</fullName>
        <ecNumber evidence="4">3.4.15.6</ecNumber>
    </recommendedName>
</protein>
<evidence type="ECO:0000256" key="2">
    <source>
        <dbReference type="ARBA" id="ARBA00002039"/>
    </source>
</evidence>
<keyword evidence="6" id="KW-0645">Protease</keyword>
<dbReference type="Gene3D" id="3.40.50.880">
    <property type="match status" value="1"/>
</dbReference>
<comment type="catalytic activity">
    <reaction evidence="1">
        <text>[L-4-(L-arginin-2-N-yl)aspartate](n) + H2O = [L-4-(L-arginin-2-N-yl)aspartate](n-1) + L-4-(L-arginin-2-N-yl)aspartate</text>
        <dbReference type="Rhea" id="RHEA:12845"/>
        <dbReference type="Rhea" id="RHEA-COMP:13728"/>
        <dbReference type="Rhea" id="RHEA-COMP:13734"/>
        <dbReference type="ChEBI" id="CHEBI:15377"/>
        <dbReference type="ChEBI" id="CHEBI:137986"/>
        <dbReference type="ChEBI" id="CHEBI:137991"/>
        <dbReference type="EC" id="3.4.15.6"/>
    </reaction>
</comment>
<evidence type="ECO:0000256" key="6">
    <source>
        <dbReference type="ARBA" id="ARBA00022670"/>
    </source>
</evidence>
<dbReference type="PANTHER" id="PTHR36175:SF1">
    <property type="entry name" value="CYANOPHYCINASE"/>
    <property type="match status" value="1"/>
</dbReference>
<dbReference type="InterPro" id="IPR011811">
    <property type="entry name" value="Peptidase_S51_cyanophycinase"/>
</dbReference>
<evidence type="ECO:0000256" key="3">
    <source>
        <dbReference type="ARBA" id="ARBA00006534"/>
    </source>
</evidence>
<evidence type="ECO:0000256" key="8">
    <source>
        <dbReference type="ARBA" id="ARBA00022825"/>
    </source>
</evidence>
<dbReference type="SUPFAM" id="SSF52317">
    <property type="entry name" value="Class I glutamine amidotransferase-like"/>
    <property type="match status" value="1"/>
</dbReference>
<feature type="region of interest" description="Disordered" evidence="9">
    <location>
        <begin position="1"/>
        <end position="20"/>
    </location>
</feature>
<dbReference type="PANTHER" id="PTHR36175">
    <property type="entry name" value="CYANOPHYCINASE"/>
    <property type="match status" value="1"/>
</dbReference>
<accession>A0ABR7XHK4</accession>